<dbReference type="Pfam" id="PF08436">
    <property type="entry name" value="DXP_redisom_C"/>
    <property type="match status" value="1"/>
</dbReference>
<name>A0A518ETG2_9BACT</name>
<comment type="similarity">
    <text evidence="2 9">Belongs to the DXR family.</text>
</comment>
<dbReference type="Pfam" id="PF13288">
    <property type="entry name" value="DXPR_C"/>
    <property type="match status" value="1"/>
</dbReference>
<dbReference type="EC" id="1.1.1.267" evidence="9"/>
<keyword evidence="4 9" id="KW-0521">NADP</keyword>
<feature type="binding site" evidence="9">
    <location>
        <position position="14"/>
    </location>
    <ligand>
        <name>NADPH</name>
        <dbReference type="ChEBI" id="CHEBI:57783"/>
    </ligand>
</feature>
<feature type="binding site" evidence="9">
    <location>
        <position position="148"/>
    </location>
    <ligand>
        <name>Mn(2+)</name>
        <dbReference type="ChEBI" id="CHEBI:29035"/>
    </ligand>
</feature>
<evidence type="ECO:0000256" key="9">
    <source>
        <dbReference type="HAMAP-Rule" id="MF_00183"/>
    </source>
</evidence>
<evidence type="ECO:0000256" key="8">
    <source>
        <dbReference type="ARBA" id="ARBA00048543"/>
    </source>
</evidence>
<feature type="binding site" evidence="9">
    <location>
        <position position="216"/>
    </location>
    <ligand>
        <name>1-deoxy-D-xylulose 5-phosphate</name>
        <dbReference type="ChEBI" id="CHEBI:57792"/>
    </ligand>
</feature>
<feature type="binding site" evidence="9">
    <location>
        <position position="11"/>
    </location>
    <ligand>
        <name>NADPH</name>
        <dbReference type="ChEBI" id="CHEBI:57783"/>
    </ligand>
</feature>
<keyword evidence="3 9" id="KW-0479">Metal-binding</keyword>
<evidence type="ECO:0000313" key="14">
    <source>
        <dbReference type="Proteomes" id="UP000320390"/>
    </source>
</evidence>
<dbReference type="NCBIfam" id="TIGR00243">
    <property type="entry name" value="Dxr"/>
    <property type="match status" value="1"/>
</dbReference>
<dbReference type="InterPro" id="IPR026877">
    <property type="entry name" value="DXPR_C"/>
</dbReference>
<evidence type="ECO:0000256" key="5">
    <source>
        <dbReference type="ARBA" id="ARBA00023002"/>
    </source>
</evidence>
<feature type="binding site" evidence="9">
    <location>
        <position position="150"/>
    </location>
    <ligand>
        <name>1-deoxy-D-xylulose 5-phosphate</name>
        <dbReference type="ChEBI" id="CHEBI:57792"/>
    </ligand>
</feature>
<feature type="domain" description="1-deoxy-D-xylulose 5-phosphate reductoisomerase N-terminal" evidence="10">
    <location>
        <begin position="6"/>
        <end position="130"/>
    </location>
</feature>
<comment type="function">
    <text evidence="9">Catalyzes the NADPH-dependent rearrangement and reduction of 1-deoxy-D-xylulose-5-phosphate (DXP) to 2-C-methyl-D-erythritol 4-phosphate (MEP).</text>
</comment>
<keyword evidence="5 9" id="KW-0560">Oxidoreductase</keyword>
<dbReference type="AlphaFoldDB" id="A0A518ETG2"/>
<evidence type="ECO:0000313" key="13">
    <source>
        <dbReference type="EMBL" id="QDV07370.1"/>
    </source>
</evidence>
<feature type="binding site" evidence="9">
    <location>
        <position position="174"/>
    </location>
    <ligand>
        <name>1-deoxy-D-xylulose 5-phosphate</name>
        <dbReference type="ChEBI" id="CHEBI:57792"/>
    </ligand>
</feature>
<feature type="binding site" evidence="9">
    <location>
        <position position="123"/>
    </location>
    <ligand>
        <name>1-deoxy-D-xylulose 5-phosphate</name>
        <dbReference type="ChEBI" id="CHEBI:57792"/>
    </ligand>
</feature>
<evidence type="ECO:0000256" key="3">
    <source>
        <dbReference type="ARBA" id="ARBA00022723"/>
    </source>
</evidence>
<dbReference type="UniPathway" id="UPA00056">
    <property type="reaction ID" value="UER00092"/>
</dbReference>
<feature type="binding site" evidence="9">
    <location>
        <position position="150"/>
    </location>
    <ligand>
        <name>Mn(2+)</name>
        <dbReference type="ChEBI" id="CHEBI:29035"/>
    </ligand>
</feature>
<feature type="binding site" evidence="9">
    <location>
        <position position="13"/>
    </location>
    <ligand>
        <name>NADPH</name>
        <dbReference type="ChEBI" id="CHEBI:57783"/>
    </ligand>
</feature>
<dbReference type="EMBL" id="CP036434">
    <property type="protein sequence ID" value="QDV07370.1"/>
    <property type="molecule type" value="Genomic_DNA"/>
</dbReference>
<dbReference type="FunFam" id="3.40.50.720:FF:000045">
    <property type="entry name" value="1-deoxy-D-xylulose 5-phosphate reductoisomerase"/>
    <property type="match status" value="1"/>
</dbReference>
<dbReference type="GO" id="GO:0051484">
    <property type="term" value="P:isopentenyl diphosphate biosynthetic process, methylerythritol 4-phosphate pathway involved in terpenoid biosynthetic process"/>
    <property type="evidence" value="ECO:0007669"/>
    <property type="project" value="UniProtKB-ARBA"/>
</dbReference>
<dbReference type="InterPro" id="IPR003821">
    <property type="entry name" value="DXP_reductoisomerase"/>
</dbReference>
<organism evidence="13 14">
    <name type="scientific">Saltatorellus ferox</name>
    <dbReference type="NCBI Taxonomy" id="2528018"/>
    <lineage>
        <taxon>Bacteria</taxon>
        <taxon>Pseudomonadati</taxon>
        <taxon>Planctomycetota</taxon>
        <taxon>Planctomycetia</taxon>
        <taxon>Planctomycetia incertae sedis</taxon>
        <taxon>Saltatorellus</taxon>
    </lineage>
</organism>
<feature type="binding site" evidence="9">
    <location>
        <position position="219"/>
    </location>
    <ligand>
        <name>1-deoxy-D-xylulose 5-phosphate</name>
        <dbReference type="ChEBI" id="CHEBI:57792"/>
    </ligand>
</feature>
<keyword evidence="6 9" id="KW-0464">Manganese</keyword>
<evidence type="ECO:0000256" key="6">
    <source>
        <dbReference type="ARBA" id="ARBA00023211"/>
    </source>
</evidence>
<dbReference type="GO" id="GO:0016853">
    <property type="term" value="F:isomerase activity"/>
    <property type="evidence" value="ECO:0007669"/>
    <property type="project" value="UniProtKB-KW"/>
</dbReference>
<proteinExistence type="inferred from homology"/>
<dbReference type="SUPFAM" id="SSF51735">
    <property type="entry name" value="NAD(P)-binding Rossmann-fold domains"/>
    <property type="match status" value="1"/>
</dbReference>
<protein>
    <recommendedName>
        <fullName evidence="9">1-deoxy-D-xylulose 5-phosphate reductoisomerase</fullName>
        <shortName evidence="9">DXP reductoisomerase</shortName>
        <ecNumber evidence="9">1.1.1.267</ecNumber>
    </recommendedName>
    <alternativeName>
        <fullName evidence="9">1-deoxyxylulose-5-phosphate reductoisomerase</fullName>
    </alternativeName>
    <alternativeName>
        <fullName evidence="9">2-C-methyl-D-erythritol 4-phosphate synthase</fullName>
    </alternativeName>
</protein>
<evidence type="ECO:0000256" key="1">
    <source>
        <dbReference type="ARBA" id="ARBA00005094"/>
    </source>
</evidence>
<evidence type="ECO:0000256" key="7">
    <source>
        <dbReference type="ARBA" id="ARBA00023229"/>
    </source>
</evidence>
<dbReference type="GO" id="GO:0070402">
    <property type="term" value="F:NADPH binding"/>
    <property type="evidence" value="ECO:0007669"/>
    <property type="project" value="InterPro"/>
</dbReference>
<dbReference type="InterPro" id="IPR036169">
    <property type="entry name" value="DXPR_C_sf"/>
</dbReference>
<evidence type="ECO:0000256" key="4">
    <source>
        <dbReference type="ARBA" id="ARBA00022857"/>
    </source>
</evidence>
<feature type="binding site" evidence="9">
    <location>
        <position position="149"/>
    </location>
    <ligand>
        <name>1-deoxy-D-xylulose 5-phosphate</name>
        <dbReference type="ChEBI" id="CHEBI:57792"/>
    </ligand>
</feature>
<evidence type="ECO:0000259" key="11">
    <source>
        <dbReference type="Pfam" id="PF08436"/>
    </source>
</evidence>
<evidence type="ECO:0000259" key="10">
    <source>
        <dbReference type="Pfam" id="PF02670"/>
    </source>
</evidence>
<dbReference type="PIRSF" id="PIRSF006205">
    <property type="entry name" value="Dxp_reductismrs"/>
    <property type="match status" value="1"/>
</dbReference>
<sequence length="387" mass="40817">MNKRTLILGSTGSIGQQTAQLVREPGSGLQVAGLAARGSWKEVAAQVNEFRPAFVSLTDAGAADELRHVVSPSTTVFSGPDATLELIQAADFEIAIHGIVGAAGLAPSLAVLDRGKTLGLANKESLVIAGELVMERARTRGAAILPVDSEHSAVFQCLRGEDTARIRRVHLTASGGPFRTKSAAEIAAATPAQALAHPNWDMGPRVTVGSATLMNKALEVIELHHLFGLDRSRIHVAVHPQSIVHSMVEFVDGSVMAQLGPPDMRGPIHYALHHPDRGTSSLEGFSFELFQNLTFEAPDLERFPALELGFRCVDEGGATGAILNAADEVAVQAFLDGAISLPEIASICRSALDAGKGQDGSTLDGLLRADAFARDHARDAVLDACRK</sequence>
<feature type="binding site" evidence="9">
    <location>
        <position position="210"/>
    </location>
    <ligand>
        <name>1-deoxy-D-xylulose 5-phosphate</name>
        <dbReference type="ChEBI" id="CHEBI:57792"/>
    </ligand>
</feature>
<feature type="binding site" evidence="9">
    <location>
        <position position="12"/>
    </location>
    <ligand>
        <name>NADPH</name>
        <dbReference type="ChEBI" id="CHEBI:57783"/>
    </ligand>
</feature>
<evidence type="ECO:0000259" key="12">
    <source>
        <dbReference type="Pfam" id="PF13288"/>
    </source>
</evidence>
<reference evidence="13 14" key="1">
    <citation type="submission" date="2019-02" db="EMBL/GenBank/DDBJ databases">
        <title>Deep-cultivation of Planctomycetes and their phenomic and genomic characterization uncovers novel biology.</title>
        <authorList>
            <person name="Wiegand S."/>
            <person name="Jogler M."/>
            <person name="Boedeker C."/>
            <person name="Pinto D."/>
            <person name="Vollmers J."/>
            <person name="Rivas-Marin E."/>
            <person name="Kohn T."/>
            <person name="Peeters S.H."/>
            <person name="Heuer A."/>
            <person name="Rast P."/>
            <person name="Oberbeckmann S."/>
            <person name="Bunk B."/>
            <person name="Jeske O."/>
            <person name="Meyerdierks A."/>
            <person name="Storesund J.E."/>
            <person name="Kallscheuer N."/>
            <person name="Luecker S."/>
            <person name="Lage O.M."/>
            <person name="Pohl T."/>
            <person name="Merkel B.J."/>
            <person name="Hornburger P."/>
            <person name="Mueller R.-W."/>
            <person name="Bruemmer F."/>
            <person name="Labrenz M."/>
            <person name="Spormann A.M."/>
            <person name="Op den Camp H."/>
            <person name="Overmann J."/>
            <person name="Amann R."/>
            <person name="Jetten M.S.M."/>
            <person name="Mascher T."/>
            <person name="Medema M.H."/>
            <person name="Devos D.P."/>
            <person name="Kaster A.-K."/>
            <person name="Ovreas L."/>
            <person name="Rohde M."/>
            <person name="Galperin M.Y."/>
            <person name="Jogler C."/>
        </authorList>
    </citation>
    <scope>NUCLEOTIDE SEQUENCE [LARGE SCALE GENOMIC DNA]</scope>
    <source>
        <strain evidence="13 14">Poly30</strain>
    </source>
</reference>
<dbReference type="Proteomes" id="UP000320390">
    <property type="component" value="Chromosome"/>
</dbReference>
<dbReference type="InterPro" id="IPR013644">
    <property type="entry name" value="DXP_reductoisomerase_C"/>
</dbReference>
<feature type="domain" description="1-deoxy-D-xylulose 5-phosphate reductoisomerase C-terminal" evidence="11">
    <location>
        <begin position="144"/>
        <end position="227"/>
    </location>
</feature>
<dbReference type="SUPFAM" id="SSF69055">
    <property type="entry name" value="1-deoxy-D-xylulose-5-phosphate reductoisomerase, C-terminal domain"/>
    <property type="match status" value="1"/>
</dbReference>
<accession>A0A518ETG2</accession>
<keyword evidence="7 9" id="KW-0414">Isoprene biosynthesis</keyword>
<feature type="binding site" evidence="9">
    <location>
        <position position="124"/>
    </location>
    <ligand>
        <name>NADPH</name>
        <dbReference type="ChEBI" id="CHEBI:57783"/>
    </ligand>
</feature>
<dbReference type="PANTHER" id="PTHR30525:SF0">
    <property type="entry name" value="1-DEOXY-D-XYLULOSE 5-PHOSPHATE REDUCTOISOMERASE, CHLOROPLASTIC"/>
    <property type="match status" value="1"/>
</dbReference>
<feature type="binding site" evidence="9">
    <location>
        <position position="215"/>
    </location>
    <ligand>
        <name>1-deoxy-D-xylulose 5-phosphate</name>
        <dbReference type="ChEBI" id="CHEBI:57792"/>
    </ligand>
</feature>
<gene>
    <name evidence="9 13" type="primary">dxr</name>
    <name evidence="13" type="ORF">Poly30_28940</name>
</gene>
<feature type="binding site" evidence="9">
    <location>
        <position position="203"/>
    </location>
    <ligand>
        <name>NADPH</name>
        <dbReference type="ChEBI" id="CHEBI:57783"/>
    </ligand>
</feature>
<dbReference type="PANTHER" id="PTHR30525">
    <property type="entry name" value="1-DEOXY-D-XYLULOSE 5-PHOSPHATE REDUCTOISOMERASE"/>
    <property type="match status" value="1"/>
</dbReference>
<evidence type="ECO:0000256" key="2">
    <source>
        <dbReference type="ARBA" id="ARBA00006825"/>
    </source>
</evidence>
<comment type="caution">
    <text evidence="9">Lacks conserved residue(s) required for the propagation of feature annotation.</text>
</comment>
<dbReference type="Gene3D" id="1.10.1740.10">
    <property type="match status" value="1"/>
</dbReference>
<feature type="domain" description="DXP reductoisomerase C-terminal" evidence="12">
    <location>
        <begin position="259"/>
        <end position="375"/>
    </location>
</feature>
<feature type="binding site" evidence="9">
    <location>
        <position position="197"/>
    </location>
    <ligand>
        <name>1-deoxy-D-xylulose 5-phosphate</name>
        <dbReference type="ChEBI" id="CHEBI:57792"/>
    </ligand>
</feature>
<dbReference type="GO" id="GO:0030145">
    <property type="term" value="F:manganese ion binding"/>
    <property type="evidence" value="ECO:0007669"/>
    <property type="project" value="TreeGrafter"/>
</dbReference>
<dbReference type="Pfam" id="PF02670">
    <property type="entry name" value="DXP_reductoisom"/>
    <property type="match status" value="1"/>
</dbReference>
<comment type="cofactor">
    <cofactor evidence="9">
        <name>Mg(2+)</name>
        <dbReference type="ChEBI" id="CHEBI:18420"/>
    </cofactor>
    <cofactor evidence="9">
        <name>Mn(2+)</name>
        <dbReference type="ChEBI" id="CHEBI:29035"/>
    </cofactor>
</comment>
<comment type="catalytic activity">
    <reaction evidence="8">
        <text>2-C-methyl-D-erythritol 4-phosphate + NADP(+) = 1-deoxy-D-xylulose 5-phosphate + NADPH + H(+)</text>
        <dbReference type="Rhea" id="RHEA:13717"/>
        <dbReference type="ChEBI" id="CHEBI:15378"/>
        <dbReference type="ChEBI" id="CHEBI:57783"/>
        <dbReference type="ChEBI" id="CHEBI:57792"/>
        <dbReference type="ChEBI" id="CHEBI:58262"/>
        <dbReference type="ChEBI" id="CHEBI:58349"/>
        <dbReference type="EC" id="1.1.1.267"/>
    </reaction>
    <physiologicalReaction direction="right-to-left" evidence="8">
        <dbReference type="Rhea" id="RHEA:13719"/>
    </physiologicalReaction>
</comment>
<keyword evidence="14" id="KW-1185">Reference proteome</keyword>
<dbReference type="GO" id="GO:0030604">
    <property type="term" value="F:1-deoxy-D-xylulose-5-phosphate reductoisomerase activity"/>
    <property type="evidence" value="ECO:0007669"/>
    <property type="project" value="UniProtKB-UniRule"/>
</dbReference>
<feature type="binding site" evidence="9">
    <location>
        <position position="122"/>
    </location>
    <ligand>
        <name>NADPH</name>
        <dbReference type="ChEBI" id="CHEBI:57783"/>
    </ligand>
</feature>
<dbReference type="SUPFAM" id="SSF55347">
    <property type="entry name" value="Glyceraldehyde-3-phosphate dehydrogenase-like, C-terminal domain"/>
    <property type="match status" value="1"/>
</dbReference>
<dbReference type="InterPro" id="IPR013512">
    <property type="entry name" value="DXP_reductoisomerase_N"/>
</dbReference>
<dbReference type="Gene3D" id="3.40.50.720">
    <property type="entry name" value="NAD(P)-binding Rossmann-like Domain"/>
    <property type="match status" value="1"/>
</dbReference>
<dbReference type="RefSeq" id="WP_419190176.1">
    <property type="nucleotide sequence ID" value="NZ_CP036434.1"/>
</dbReference>
<feature type="binding site" evidence="9">
    <location>
        <position position="219"/>
    </location>
    <ligand>
        <name>Mn(2+)</name>
        <dbReference type="ChEBI" id="CHEBI:29035"/>
    </ligand>
</feature>
<dbReference type="HAMAP" id="MF_00183">
    <property type="entry name" value="DXP_reductoisom"/>
    <property type="match status" value="1"/>
</dbReference>
<keyword evidence="13" id="KW-0413">Isomerase</keyword>
<keyword evidence="9" id="KW-0460">Magnesium</keyword>
<dbReference type="InterPro" id="IPR036291">
    <property type="entry name" value="NAD(P)-bd_dom_sf"/>
</dbReference>
<comment type="pathway">
    <text evidence="1 9">Isoprenoid biosynthesis; isopentenyl diphosphate biosynthesis via DXP pathway; isopentenyl diphosphate from 1-deoxy-D-xylulose 5-phosphate: step 1/6.</text>
</comment>